<evidence type="ECO:0000313" key="1">
    <source>
        <dbReference type="EMBL" id="GAH11161.1"/>
    </source>
</evidence>
<dbReference type="AlphaFoldDB" id="X1CRT8"/>
<name>X1CRT8_9ZZZZ</name>
<proteinExistence type="predicted"/>
<feature type="non-terminal residue" evidence="1">
    <location>
        <position position="1"/>
    </location>
</feature>
<protein>
    <submittedName>
        <fullName evidence="1">Uncharacterized protein</fullName>
    </submittedName>
</protein>
<accession>X1CRT8</accession>
<organism evidence="1">
    <name type="scientific">marine sediment metagenome</name>
    <dbReference type="NCBI Taxonomy" id="412755"/>
    <lineage>
        <taxon>unclassified sequences</taxon>
        <taxon>metagenomes</taxon>
        <taxon>ecological metagenomes</taxon>
    </lineage>
</organism>
<gene>
    <name evidence="1" type="ORF">S01H4_57946</name>
</gene>
<sequence>KYSIKYEGGERIFNNDHKDMWYKTKKSAREGALFFANKKNKNVIITKGGNRARVYPNGNIELIKGEDIFDWL</sequence>
<dbReference type="EMBL" id="BART01033796">
    <property type="protein sequence ID" value="GAH11161.1"/>
    <property type="molecule type" value="Genomic_DNA"/>
</dbReference>
<reference evidence="1" key="1">
    <citation type="journal article" date="2014" name="Front. Microbiol.">
        <title>High frequency of phylogenetically diverse reductive dehalogenase-homologous genes in deep subseafloor sedimentary metagenomes.</title>
        <authorList>
            <person name="Kawai M."/>
            <person name="Futagami T."/>
            <person name="Toyoda A."/>
            <person name="Takaki Y."/>
            <person name="Nishi S."/>
            <person name="Hori S."/>
            <person name="Arai W."/>
            <person name="Tsubouchi T."/>
            <person name="Morono Y."/>
            <person name="Uchiyama I."/>
            <person name="Ito T."/>
            <person name="Fujiyama A."/>
            <person name="Inagaki F."/>
            <person name="Takami H."/>
        </authorList>
    </citation>
    <scope>NUCLEOTIDE SEQUENCE</scope>
    <source>
        <strain evidence="1">Expedition CK06-06</strain>
    </source>
</reference>
<comment type="caution">
    <text evidence="1">The sequence shown here is derived from an EMBL/GenBank/DDBJ whole genome shotgun (WGS) entry which is preliminary data.</text>
</comment>